<organism evidence="2 3">
    <name type="scientific">Araneus ventricosus</name>
    <name type="common">Orbweaver spider</name>
    <name type="synonym">Epeira ventricosa</name>
    <dbReference type="NCBI Taxonomy" id="182803"/>
    <lineage>
        <taxon>Eukaryota</taxon>
        <taxon>Metazoa</taxon>
        <taxon>Ecdysozoa</taxon>
        <taxon>Arthropoda</taxon>
        <taxon>Chelicerata</taxon>
        <taxon>Arachnida</taxon>
        <taxon>Araneae</taxon>
        <taxon>Araneomorphae</taxon>
        <taxon>Entelegynae</taxon>
        <taxon>Araneoidea</taxon>
        <taxon>Araneidae</taxon>
        <taxon>Araneus</taxon>
    </lineage>
</organism>
<evidence type="ECO:0000256" key="1">
    <source>
        <dbReference type="SAM" id="MobiDB-lite"/>
    </source>
</evidence>
<dbReference type="EMBL" id="BGPR01003355">
    <property type="protein sequence ID" value="GBM87034.1"/>
    <property type="molecule type" value="Genomic_DNA"/>
</dbReference>
<dbReference type="Proteomes" id="UP000499080">
    <property type="component" value="Unassembled WGS sequence"/>
</dbReference>
<keyword evidence="3" id="KW-1185">Reference proteome</keyword>
<comment type="caution">
    <text evidence="2">The sequence shown here is derived from an EMBL/GenBank/DDBJ whole genome shotgun (WGS) entry which is preliminary data.</text>
</comment>
<evidence type="ECO:0000313" key="3">
    <source>
        <dbReference type="Proteomes" id="UP000499080"/>
    </source>
</evidence>
<accession>A0A4Y2JAS0</accession>
<protein>
    <submittedName>
        <fullName evidence="2">Uncharacterized protein</fullName>
    </submittedName>
</protein>
<feature type="region of interest" description="Disordered" evidence="1">
    <location>
        <begin position="1"/>
        <end position="111"/>
    </location>
</feature>
<dbReference type="AlphaFoldDB" id="A0A4Y2JAS0"/>
<evidence type="ECO:0000313" key="2">
    <source>
        <dbReference type="EMBL" id="GBM87034.1"/>
    </source>
</evidence>
<gene>
    <name evidence="2" type="ORF">AVEN_40612_1</name>
</gene>
<sequence length="194" mass="20770">MSPQGTTLGPVGGNPQTPLSPQGTTPGSEGGKPKSPISPQGTTPKRPQSPKQETPEGPSGRERTTPAKIPLSPEGGISPEIGKPKSGVSVRPTEVQRLPDRGPRSAAQGKGRNDDALKVWLDLYLSTSRIARCVVDVQKFAPMCGVEWGGQALPGTPHWRHPCFCPLDRWVVSCQLICLPCASTWAEFKFCIRL</sequence>
<feature type="compositionally biased region" description="Polar residues" evidence="1">
    <location>
        <begin position="37"/>
        <end position="52"/>
    </location>
</feature>
<proteinExistence type="predicted"/>
<reference evidence="2 3" key="1">
    <citation type="journal article" date="2019" name="Sci. Rep.">
        <title>Orb-weaving spider Araneus ventricosus genome elucidates the spidroin gene catalogue.</title>
        <authorList>
            <person name="Kono N."/>
            <person name="Nakamura H."/>
            <person name="Ohtoshi R."/>
            <person name="Moran D.A.P."/>
            <person name="Shinohara A."/>
            <person name="Yoshida Y."/>
            <person name="Fujiwara M."/>
            <person name="Mori M."/>
            <person name="Tomita M."/>
            <person name="Arakawa K."/>
        </authorList>
    </citation>
    <scope>NUCLEOTIDE SEQUENCE [LARGE SCALE GENOMIC DNA]</scope>
</reference>
<feature type="compositionally biased region" description="Polar residues" evidence="1">
    <location>
        <begin position="14"/>
        <end position="27"/>
    </location>
</feature>
<name>A0A4Y2JAS0_ARAVE</name>